<sequence>MGLGDKIINYASMVFGGVLGTVLGLVIYRRTMARAEELMREDGAAEDGEAGAFINGGSSGQHGSGGGRMGGFSGPGVDYADLDDTAELRDPDELDAALMDADDISLWAAEGVADQVYRDNEDDGRRSNSTSSSSRSSRASPAQVKNPRRSPKAGGRPDEEADSTIRAAR</sequence>
<proteinExistence type="predicted"/>
<evidence type="ECO:0000256" key="2">
    <source>
        <dbReference type="SAM" id="Phobius"/>
    </source>
</evidence>
<keyword evidence="2" id="KW-0472">Membrane</keyword>
<name>A0A136JEK4_9PEZI</name>
<reference evidence="4" key="1">
    <citation type="submission" date="2016-02" db="EMBL/GenBank/DDBJ databases">
        <title>Draft genome sequence of Microdochium bolleyi, a fungal endophyte of beachgrass.</title>
        <authorList>
            <consortium name="DOE Joint Genome Institute"/>
            <person name="David A.S."/>
            <person name="May G."/>
            <person name="Haridas S."/>
            <person name="Lim J."/>
            <person name="Wang M."/>
            <person name="Labutti K."/>
            <person name="Lipzen A."/>
            <person name="Barry K."/>
            <person name="Grigoriev I.V."/>
        </authorList>
    </citation>
    <scope>NUCLEOTIDE SEQUENCE [LARGE SCALE GENOMIC DNA]</scope>
    <source>
        <strain evidence="4">J235TASD1</strain>
    </source>
</reference>
<dbReference type="Proteomes" id="UP000070501">
    <property type="component" value="Unassembled WGS sequence"/>
</dbReference>
<evidence type="ECO:0000256" key="1">
    <source>
        <dbReference type="SAM" id="MobiDB-lite"/>
    </source>
</evidence>
<dbReference type="InParanoid" id="A0A136JEK4"/>
<feature type="transmembrane region" description="Helical" evidence="2">
    <location>
        <begin position="7"/>
        <end position="28"/>
    </location>
</feature>
<feature type="compositionally biased region" description="Basic and acidic residues" evidence="1">
    <location>
        <begin position="116"/>
        <end position="126"/>
    </location>
</feature>
<gene>
    <name evidence="3" type="ORF">Micbo1qcDRAFT_157579</name>
</gene>
<feature type="compositionally biased region" description="Low complexity" evidence="1">
    <location>
        <begin position="127"/>
        <end position="140"/>
    </location>
</feature>
<evidence type="ECO:0000313" key="4">
    <source>
        <dbReference type="Proteomes" id="UP000070501"/>
    </source>
</evidence>
<keyword evidence="4" id="KW-1185">Reference proteome</keyword>
<dbReference type="AlphaFoldDB" id="A0A136JEK4"/>
<feature type="region of interest" description="Disordered" evidence="1">
    <location>
        <begin position="115"/>
        <end position="169"/>
    </location>
</feature>
<dbReference type="STRING" id="196109.A0A136JEK4"/>
<accession>A0A136JEK4</accession>
<keyword evidence="2" id="KW-1133">Transmembrane helix</keyword>
<organism evidence="3 4">
    <name type="scientific">Microdochium bolleyi</name>
    <dbReference type="NCBI Taxonomy" id="196109"/>
    <lineage>
        <taxon>Eukaryota</taxon>
        <taxon>Fungi</taxon>
        <taxon>Dikarya</taxon>
        <taxon>Ascomycota</taxon>
        <taxon>Pezizomycotina</taxon>
        <taxon>Sordariomycetes</taxon>
        <taxon>Xylariomycetidae</taxon>
        <taxon>Xylariales</taxon>
        <taxon>Microdochiaceae</taxon>
        <taxon>Microdochium</taxon>
    </lineage>
</organism>
<keyword evidence="2" id="KW-0812">Transmembrane</keyword>
<feature type="compositionally biased region" description="Gly residues" evidence="1">
    <location>
        <begin position="57"/>
        <end position="74"/>
    </location>
</feature>
<dbReference type="EMBL" id="KQ964246">
    <property type="protein sequence ID" value="KXJ95580.1"/>
    <property type="molecule type" value="Genomic_DNA"/>
</dbReference>
<protein>
    <submittedName>
        <fullName evidence="3">Uncharacterized protein</fullName>
    </submittedName>
</protein>
<feature type="region of interest" description="Disordered" evidence="1">
    <location>
        <begin position="49"/>
        <end position="94"/>
    </location>
</feature>
<evidence type="ECO:0000313" key="3">
    <source>
        <dbReference type="EMBL" id="KXJ95580.1"/>
    </source>
</evidence>